<dbReference type="PANTHER" id="PTHR31813">
    <property type="entry name" value="PROLINE-RICH PROTEIN 23B"/>
    <property type="match status" value="1"/>
</dbReference>
<dbReference type="Proteomes" id="UP000694381">
    <property type="component" value="Unassembled WGS sequence"/>
</dbReference>
<reference evidence="3" key="1">
    <citation type="submission" date="2025-08" db="UniProtKB">
        <authorList>
            <consortium name="Ensembl"/>
        </authorList>
    </citation>
    <scope>IDENTIFICATION</scope>
</reference>
<accession>A0A8C6RBV5</accession>
<feature type="compositionally biased region" description="Low complexity" evidence="2">
    <location>
        <begin position="1"/>
        <end position="15"/>
    </location>
</feature>
<proteinExistence type="inferred from homology"/>
<dbReference type="InterPro" id="IPR018903">
    <property type="entry name" value="PRR23"/>
</dbReference>
<organism evidence="3 4">
    <name type="scientific">Nannospalax galili</name>
    <name type="common">Northern Israeli blind subterranean mole rat</name>
    <name type="synonym">Spalax galili</name>
    <dbReference type="NCBI Taxonomy" id="1026970"/>
    <lineage>
        <taxon>Eukaryota</taxon>
        <taxon>Metazoa</taxon>
        <taxon>Chordata</taxon>
        <taxon>Craniata</taxon>
        <taxon>Vertebrata</taxon>
        <taxon>Euteleostomi</taxon>
        <taxon>Mammalia</taxon>
        <taxon>Eutheria</taxon>
        <taxon>Euarchontoglires</taxon>
        <taxon>Glires</taxon>
        <taxon>Rodentia</taxon>
        <taxon>Myomorpha</taxon>
        <taxon>Muroidea</taxon>
        <taxon>Spalacidae</taxon>
        <taxon>Spalacinae</taxon>
        <taxon>Nannospalax</taxon>
    </lineage>
</organism>
<dbReference type="PANTHER" id="PTHR31813:SF4">
    <property type="entry name" value="PROLINE-RICH PROTEIN 23A"/>
    <property type="match status" value="1"/>
</dbReference>
<feature type="region of interest" description="Disordered" evidence="2">
    <location>
        <begin position="1"/>
        <end position="54"/>
    </location>
</feature>
<evidence type="ECO:0000256" key="2">
    <source>
        <dbReference type="SAM" id="MobiDB-lite"/>
    </source>
</evidence>
<protein>
    <submittedName>
        <fullName evidence="3">Uncharacterized protein</fullName>
    </submittedName>
</protein>
<reference evidence="3" key="2">
    <citation type="submission" date="2025-09" db="UniProtKB">
        <authorList>
            <consortium name="Ensembl"/>
        </authorList>
    </citation>
    <scope>IDENTIFICATION</scope>
</reference>
<dbReference type="Pfam" id="PF10630">
    <property type="entry name" value="DUF2476"/>
    <property type="match status" value="1"/>
</dbReference>
<feature type="region of interest" description="Disordered" evidence="2">
    <location>
        <begin position="166"/>
        <end position="277"/>
    </location>
</feature>
<dbReference type="AlphaFoldDB" id="A0A8C6RBV5"/>
<evidence type="ECO:0000256" key="1">
    <source>
        <dbReference type="ARBA" id="ARBA00009113"/>
    </source>
</evidence>
<sequence length="277" mass="29502">MLGVRPRSPSAEPAPSWTPQPEAPGPAKRRRLHQPAGPEALPTPGLEAPAGPTSAALPSTSVVLLASGCALQLTLDGVDLLLQPEPTSLLQVSLQGHTVILVPEGLLSCAHPSPGRLEHAPAGLQVTAPLDTPQDHLVSVPDIACQEDVYDQDADPGILAPWMDTPAGPAEGFPPSTGASMRWPQDRVPEPWSPVAESLDPPSIWDLDSCTLRPFPSSPLQPLPPSPPPSPQEQRPPQSPRPQSKVRRRLFQEELIPTSPKYPASQALLKELHSLQD</sequence>
<evidence type="ECO:0000313" key="4">
    <source>
        <dbReference type="Proteomes" id="UP000694381"/>
    </source>
</evidence>
<dbReference type="OMA" id="ACLAPWW"/>
<feature type="compositionally biased region" description="Pro residues" evidence="2">
    <location>
        <begin position="216"/>
        <end position="231"/>
    </location>
</feature>
<keyword evidence="4" id="KW-1185">Reference proteome</keyword>
<dbReference type="GeneTree" id="ENSGT00390000007772"/>
<comment type="similarity">
    <text evidence="1">Belongs to the PRR23 family.</text>
</comment>
<name>A0A8C6RBV5_NANGA</name>
<evidence type="ECO:0000313" key="3">
    <source>
        <dbReference type="Ensembl" id="ENSNGAP00000014359.1"/>
    </source>
</evidence>
<dbReference type="Ensembl" id="ENSNGAT00000019948.1">
    <property type="protein sequence ID" value="ENSNGAP00000014359.1"/>
    <property type="gene ID" value="ENSNGAG00000015683.1"/>
</dbReference>